<proteinExistence type="predicted"/>
<feature type="non-terminal residue" evidence="1">
    <location>
        <position position="1"/>
    </location>
</feature>
<dbReference type="AlphaFoldDB" id="A0AAD8ERU3"/>
<accession>A0AAD8ERU3</accession>
<dbReference type="Proteomes" id="UP001233999">
    <property type="component" value="Unassembled WGS sequence"/>
</dbReference>
<name>A0AAD8ERU3_DIPPU</name>
<protein>
    <submittedName>
        <fullName evidence="1">Uncharacterized protein</fullName>
    </submittedName>
</protein>
<comment type="caution">
    <text evidence="1">The sequence shown here is derived from an EMBL/GenBank/DDBJ whole genome shotgun (WGS) entry which is preliminary data.</text>
</comment>
<feature type="non-terminal residue" evidence="1">
    <location>
        <position position="49"/>
    </location>
</feature>
<reference evidence="1" key="2">
    <citation type="submission" date="2023-05" db="EMBL/GenBank/DDBJ databases">
        <authorList>
            <person name="Fouks B."/>
        </authorList>
    </citation>
    <scope>NUCLEOTIDE SEQUENCE</scope>
    <source>
        <strain evidence="1">Stay&amp;Tobe</strain>
        <tissue evidence="1">Testes</tissue>
    </source>
</reference>
<evidence type="ECO:0000313" key="1">
    <source>
        <dbReference type="EMBL" id="KAJ9599729.1"/>
    </source>
</evidence>
<sequence>FEIINSNVQQLNHGRSEVADAVRAKIDTAIDIVNIHIIIERQSIFYSTF</sequence>
<reference evidence="1" key="1">
    <citation type="journal article" date="2023" name="IScience">
        <title>Live-bearing cockroach genome reveals convergent evolutionary mechanisms linked to viviparity in insects and beyond.</title>
        <authorList>
            <person name="Fouks B."/>
            <person name="Harrison M.C."/>
            <person name="Mikhailova A.A."/>
            <person name="Marchal E."/>
            <person name="English S."/>
            <person name="Carruthers M."/>
            <person name="Jennings E.C."/>
            <person name="Chiamaka E.L."/>
            <person name="Frigard R.A."/>
            <person name="Pippel M."/>
            <person name="Attardo G.M."/>
            <person name="Benoit J.B."/>
            <person name="Bornberg-Bauer E."/>
            <person name="Tobe S.S."/>
        </authorList>
    </citation>
    <scope>NUCLEOTIDE SEQUENCE</scope>
    <source>
        <strain evidence="1">Stay&amp;Tobe</strain>
    </source>
</reference>
<keyword evidence="2" id="KW-1185">Reference proteome</keyword>
<gene>
    <name evidence="1" type="ORF">L9F63_026423</name>
</gene>
<evidence type="ECO:0000313" key="2">
    <source>
        <dbReference type="Proteomes" id="UP001233999"/>
    </source>
</evidence>
<dbReference type="EMBL" id="JASPKZ010000582">
    <property type="protein sequence ID" value="KAJ9599729.1"/>
    <property type="molecule type" value="Genomic_DNA"/>
</dbReference>
<organism evidence="1 2">
    <name type="scientific">Diploptera punctata</name>
    <name type="common">Pacific beetle cockroach</name>
    <dbReference type="NCBI Taxonomy" id="6984"/>
    <lineage>
        <taxon>Eukaryota</taxon>
        <taxon>Metazoa</taxon>
        <taxon>Ecdysozoa</taxon>
        <taxon>Arthropoda</taxon>
        <taxon>Hexapoda</taxon>
        <taxon>Insecta</taxon>
        <taxon>Pterygota</taxon>
        <taxon>Neoptera</taxon>
        <taxon>Polyneoptera</taxon>
        <taxon>Dictyoptera</taxon>
        <taxon>Blattodea</taxon>
        <taxon>Blaberoidea</taxon>
        <taxon>Blaberidae</taxon>
        <taxon>Diplopterinae</taxon>
        <taxon>Diploptera</taxon>
    </lineage>
</organism>